<evidence type="ECO:0000313" key="2">
    <source>
        <dbReference type="EMBL" id="CCA19692.1"/>
    </source>
</evidence>
<proteinExistence type="predicted"/>
<name>F0WER0_9STRA</name>
<accession>F0WER0</accession>
<reference evidence="2" key="2">
    <citation type="submission" date="2011-02" db="EMBL/GenBank/DDBJ databases">
        <authorList>
            <person name="MacLean D."/>
        </authorList>
    </citation>
    <scope>NUCLEOTIDE SEQUENCE</scope>
</reference>
<dbReference type="EMBL" id="FR824121">
    <property type="protein sequence ID" value="CCA19692.1"/>
    <property type="molecule type" value="Genomic_DNA"/>
</dbReference>
<evidence type="ECO:0000256" key="1">
    <source>
        <dbReference type="SAM" id="MobiDB-lite"/>
    </source>
</evidence>
<organism evidence="2">
    <name type="scientific">Albugo laibachii Nc14</name>
    <dbReference type="NCBI Taxonomy" id="890382"/>
    <lineage>
        <taxon>Eukaryota</taxon>
        <taxon>Sar</taxon>
        <taxon>Stramenopiles</taxon>
        <taxon>Oomycota</taxon>
        <taxon>Peronosporomycetes</taxon>
        <taxon>Albuginales</taxon>
        <taxon>Albuginaceae</taxon>
        <taxon>Albugo</taxon>
    </lineage>
</organism>
<sequence length="116" mass="13610">MSTAGLPVCEHLRRVSENIIHWKINIAWIYSESKWRKDDWDYYRPSTTSGIKLSMTPYERLCRPRESSCQRGFFNSALLHALNSWFELENCVSKLYPESNSPSESVESKKGNYQQN</sequence>
<protein>
    <submittedName>
        <fullName evidence="2">AlNc14C76G5110 protein</fullName>
    </submittedName>
</protein>
<reference evidence="2" key="1">
    <citation type="journal article" date="2011" name="PLoS Biol.">
        <title>Gene gain and loss during evolution of obligate parasitism in the white rust pathogen of Arabidopsis thaliana.</title>
        <authorList>
            <person name="Kemen E."/>
            <person name="Gardiner A."/>
            <person name="Schultz-Larsen T."/>
            <person name="Kemen A.C."/>
            <person name="Balmuth A.L."/>
            <person name="Robert-Seilaniantz A."/>
            <person name="Bailey K."/>
            <person name="Holub E."/>
            <person name="Studholme D.J."/>
            <person name="Maclean D."/>
            <person name="Jones J.D."/>
        </authorList>
    </citation>
    <scope>NUCLEOTIDE SEQUENCE</scope>
</reference>
<gene>
    <name evidence="2" type="primary">AlNc14C76G5110</name>
    <name evidence="2" type="ORF">ALNC14_058350</name>
</gene>
<dbReference type="AlphaFoldDB" id="F0WER0"/>
<dbReference type="HOGENOM" id="CLU_2101468_0_0_1"/>
<feature type="region of interest" description="Disordered" evidence="1">
    <location>
        <begin position="97"/>
        <end position="116"/>
    </location>
</feature>